<protein>
    <submittedName>
        <fullName evidence="2">16617_t:CDS:1</fullName>
    </submittedName>
</protein>
<dbReference type="AlphaFoldDB" id="A0A9N9EYE7"/>
<evidence type="ECO:0000256" key="1">
    <source>
        <dbReference type="SAM" id="MobiDB-lite"/>
    </source>
</evidence>
<proteinExistence type="predicted"/>
<dbReference type="EMBL" id="CAJVPV010016124">
    <property type="protein sequence ID" value="CAG8696154.1"/>
    <property type="molecule type" value="Genomic_DNA"/>
</dbReference>
<comment type="caution">
    <text evidence="2">The sequence shown here is derived from an EMBL/GenBank/DDBJ whole genome shotgun (WGS) entry which is preliminary data.</text>
</comment>
<feature type="non-terminal residue" evidence="2">
    <location>
        <position position="1"/>
    </location>
</feature>
<feature type="compositionally biased region" description="Low complexity" evidence="1">
    <location>
        <begin position="46"/>
        <end position="55"/>
    </location>
</feature>
<evidence type="ECO:0000313" key="3">
    <source>
        <dbReference type="Proteomes" id="UP000789342"/>
    </source>
</evidence>
<organism evidence="2 3">
    <name type="scientific">Acaulospora morrowiae</name>
    <dbReference type="NCBI Taxonomy" id="94023"/>
    <lineage>
        <taxon>Eukaryota</taxon>
        <taxon>Fungi</taxon>
        <taxon>Fungi incertae sedis</taxon>
        <taxon>Mucoromycota</taxon>
        <taxon>Glomeromycotina</taxon>
        <taxon>Glomeromycetes</taxon>
        <taxon>Diversisporales</taxon>
        <taxon>Acaulosporaceae</taxon>
        <taxon>Acaulospora</taxon>
    </lineage>
</organism>
<name>A0A9N9EYE7_9GLOM</name>
<evidence type="ECO:0000313" key="2">
    <source>
        <dbReference type="EMBL" id="CAG8696154.1"/>
    </source>
</evidence>
<feature type="region of interest" description="Disordered" evidence="1">
    <location>
        <begin position="45"/>
        <end position="68"/>
    </location>
</feature>
<reference evidence="2" key="1">
    <citation type="submission" date="2021-06" db="EMBL/GenBank/DDBJ databases">
        <authorList>
            <person name="Kallberg Y."/>
            <person name="Tangrot J."/>
            <person name="Rosling A."/>
        </authorList>
    </citation>
    <scope>NUCLEOTIDE SEQUENCE</scope>
    <source>
        <strain evidence="2">CL551</strain>
    </source>
</reference>
<dbReference type="Proteomes" id="UP000789342">
    <property type="component" value="Unassembled WGS sequence"/>
</dbReference>
<accession>A0A9N9EYE7</accession>
<keyword evidence="3" id="KW-1185">Reference proteome</keyword>
<gene>
    <name evidence="2" type="ORF">AMORRO_LOCUS11859</name>
</gene>
<sequence>AITLAAEIDIEDRGGVNLEVKHIFTLLAHIINSICRDRVIQETYTSSSPSAESSSMANARGFGATRRR</sequence>